<keyword evidence="1" id="KW-0147">Chitin-binding</keyword>
<dbReference type="SMART" id="SM00257">
    <property type="entry name" value="LysM"/>
    <property type="match status" value="1"/>
</dbReference>
<evidence type="ECO:0000256" key="1">
    <source>
        <dbReference type="ARBA" id="ARBA00022669"/>
    </source>
</evidence>
<protein>
    <recommendedName>
        <fullName evidence="3">LysM domain-containing protein</fullName>
    </recommendedName>
</protein>
<feature type="domain" description="LysM" evidence="3">
    <location>
        <begin position="179"/>
        <end position="227"/>
    </location>
</feature>
<dbReference type="PANTHER" id="PTHR34997">
    <property type="entry name" value="AM15"/>
    <property type="match status" value="1"/>
</dbReference>
<dbReference type="Proteomes" id="UP000275078">
    <property type="component" value="Unassembled WGS sequence"/>
</dbReference>
<proteinExistence type="predicted"/>
<keyword evidence="5" id="KW-1185">Reference proteome</keyword>
<dbReference type="InterPro" id="IPR018392">
    <property type="entry name" value="LysM"/>
</dbReference>
<name>A0A3N4I522_ASCIM</name>
<dbReference type="InterPro" id="IPR036779">
    <property type="entry name" value="LysM_dom_sf"/>
</dbReference>
<dbReference type="OrthoDB" id="5985073at2759"/>
<dbReference type="Gene3D" id="3.10.350.10">
    <property type="entry name" value="LysM domain"/>
    <property type="match status" value="2"/>
</dbReference>
<dbReference type="CDD" id="cd00118">
    <property type="entry name" value="LysM"/>
    <property type="match status" value="1"/>
</dbReference>
<dbReference type="PANTHER" id="PTHR34997:SF1">
    <property type="entry name" value="PEPTIDOGLYCAN-BINDING LYSIN DOMAIN"/>
    <property type="match status" value="1"/>
</dbReference>
<reference evidence="4 5" key="1">
    <citation type="journal article" date="2018" name="Nat. Ecol. Evol.">
        <title>Pezizomycetes genomes reveal the molecular basis of ectomycorrhizal truffle lifestyle.</title>
        <authorList>
            <person name="Murat C."/>
            <person name="Payen T."/>
            <person name="Noel B."/>
            <person name="Kuo A."/>
            <person name="Morin E."/>
            <person name="Chen J."/>
            <person name="Kohler A."/>
            <person name="Krizsan K."/>
            <person name="Balestrini R."/>
            <person name="Da Silva C."/>
            <person name="Montanini B."/>
            <person name="Hainaut M."/>
            <person name="Levati E."/>
            <person name="Barry K.W."/>
            <person name="Belfiori B."/>
            <person name="Cichocki N."/>
            <person name="Clum A."/>
            <person name="Dockter R.B."/>
            <person name="Fauchery L."/>
            <person name="Guy J."/>
            <person name="Iotti M."/>
            <person name="Le Tacon F."/>
            <person name="Lindquist E.A."/>
            <person name="Lipzen A."/>
            <person name="Malagnac F."/>
            <person name="Mello A."/>
            <person name="Molinier V."/>
            <person name="Miyauchi S."/>
            <person name="Poulain J."/>
            <person name="Riccioni C."/>
            <person name="Rubini A."/>
            <person name="Sitrit Y."/>
            <person name="Splivallo R."/>
            <person name="Traeger S."/>
            <person name="Wang M."/>
            <person name="Zifcakova L."/>
            <person name="Wipf D."/>
            <person name="Zambonelli A."/>
            <person name="Paolocci F."/>
            <person name="Nowrousian M."/>
            <person name="Ottonello S."/>
            <person name="Baldrian P."/>
            <person name="Spatafora J.W."/>
            <person name="Henrissat B."/>
            <person name="Nagy L.G."/>
            <person name="Aury J.M."/>
            <person name="Wincker P."/>
            <person name="Grigoriev I.V."/>
            <person name="Bonfante P."/>
            <person name="Martin F.M."/>
        </authorList>
    </citation>
    <scope>NUCLEOTIDE SEQUENCE [LARGE SCALE GENOMIC DNA]</scope>
    <source>
        <strain evidence="4 5">RN42</strain>
    </source>
</reference>
<gene>
    <name evidence="4" type="ORF">BJ508DRAFT_330625</name>
</gene>
<keyword evidence="2" id="KW-0843">Virulence</keyword>
<feature type="domain" description="LysM" evidence="3">
    <location>
        <begin position="272"/>
        <end position="318"/>
    </location>
</feature>
<dbReference type="SUPFAM" id="SSF54106">
    <property type="entry name" value="LysM domain"/>
    <property type="match status" value="1"/>
</dbReference>
<sequence>MTPMNGAANIYRIWQIIWNQKLKVNELRASGSSLLIFNNTGRQHMRYDLLLGVPGPGEAPDPCHNCVIQNLKFRAESPLFDGLSIVSEGRYESLTSKCSASSFPLTTTMYEYLTMVPTPTMPVPTCTGTVYTIQDADDCSSLAKSEGISTGWLISDNNLEANCHGFPTSGSLYLVNKCPTHTVQKDDTCDTISDAYGINFLQLDAWNSVLDIDCMNIDQQVGTELCVDVPGVSYFDPLAASTLVISIWPTIATTATAVPTNTAPGTTAQCGTFHDFAHGENCAMLLLEKQISLRDFRHLNADVDERCTNLVVGQVYCVEPVGYIDYDSTMAADFPSPLSDSFAELPEATWVSYQWPERIAPVYPTANNSRTDCYHYIHGKTVHGSDLTGTSYKSDCDLAARSYDVTLEEFGTWNPSMGDPSDPACTLDVRFRYCARFYEKR</sequence>
<evidence type="ECO:0000313" key="4">
    <source>
        <dbReference type="EMBL" id="RPA76954.1"/>
    </source>
</evidence>
<dbReference type="InterPro" id="IPR052210">
    <property type="entry name" value="LysM1-like"/>
</dbReference>
<accession>A0A3N4I522</accession>
<dbReference type="EMBL" id="ML119734">
    <property type="protein sequence ID" value="RPA76954.1"/>
    <property type="molecule type" value="Genomic_DNA"/>
</dbReference>
<dbReference type="STRING" id="1160509.A0A3N4I522"/>
<dbReference type="PROSITE" id="PS51782">
    <property type="entry name" value="LYSM"/>
    <property type="match status" value="2"/>
</dbReference>
<organism evidence="4 5">
    <name type="scientific">Ascobolus immersus RN42</name>
    <dbReference type="NCBI Taxonomy" id="1160509"/>
    <lineage>
        <taxon>Eukaryota</taxon>
        <taxon>Fungi</taxon>
        <taxon>Dikarya</taxon>
        <taxon>Ascomycota</taxon>
        <taxon>Pezizomycotina</taxon>
        <taxon>Pezizomycetes</taxon>
        <taxon>Pezizales</taxon>
        <taxon>Ascobolaceae</taxon>
        <taxon>Ascobolus</taxon>
    </lineage>
</organism>
<dbReference type="GO" id="GO:0008061">
    <property type="term" value="F:chitin binding"/>
    <property type="evidence" value="ECO:0007669"/>
    <property type="project" value="UniProtKB-KW"/>
</dbReference>
<evidence type="ECO:0000313" key="5">
    <source>
        <dbReference type="Proteomes" id="UP000275078"/>
    </source>
</evidence>
<dbReference type="AlphaFoldDB" id="A0A3N4I522"/>
<evidence type="ECO:0000259" key="3">
    <source>
        <dbReference type="PROSITE" id="PS51782"/>
    </source>
</evidence>
<evidence type="ECO:0000256" key="2">
    <source>
        <dbReference type="ARBA" id="ARBA00023026"/>
    </source>
</evidence>
<dbReference type="Pfam" id="PF01476">
    <property type="entry name" value="LysM"/>
    <property type="match status" value="1"/>
</dbReference>